<dbReference type="InterPro" id="IPR042177">
    <property type="entry name" value="Cell/Rod_1"/>
</dbReference>
<feature type="compositionally biased region" description="Polar residues" evidence="6">
    <location>
        <begin position="288"/>
        <end position="303"/>
    </location>
</feature>
<proteinExistence type="inferred from homology"/>
<evidence type="ECO:0000259" key="7">
    <source>
        <dbReference type="Pfam" id="PF04085"/>
    </source>
</evidence>
<feature type="region of interest" description="Disordered" evidence="6">
    <location>
        <begin position="286"/>
        <end position="318"/>
    </location>
</feature>
<dbReference type="PANTHER" id="PTHR34138:SF1">
    <property type="entry name" value="CELL SHAPE-DETERMINING PROTEIN MREC"/>
    <property type="match status" value="1"/>
</dbReference>
<dbReference type="EMBL" id="FZOA01000001">
    <property type="protein sequence ID" value="SNR61444.1"/>
    <property type="molecule type" value="Genomic_DNA"/>
</dbReference>
<dbReference type="Gene3D" id="2.40.10.350">
    <property type="entry name" value="Rod shape-determining protein MreC, domain 2"/>
    <property type="match status" value="1"/>
</dbReference>
<evidence type="ECO:0000313" key="9">
    <source>
        <dbReference type="Proteomes" id="UP000198305"/>
    </source>
</evidence>
<gene>
    <name evidence="8" type="ORF">SAMN05192560_0132</name>
</gene>
<comment type="function">
    <text evidence="5">Involved in formation and maintenance of cell shape.</text>
</comment>
<evidence type="ECO:0000256" key="4">
    <source>
        <dbReference type="ARBA" id="ARBA00032089"/>
    </source>
</evidence>
<name>A0A238XSY2_9PROT</name>
<sequence length="318" mass="34739">MPRAIEHQHHTGFFVRGPSPAARLLLFSLLSLVLLATDAKLNYLTEVRQGFLALAHPLQLIANAPRNLIQNVGAYFHTQTSVVHENSVLRSQALKHAAELQRYKTLEVENERLRKLLGAAQLSSQPARLAEILHMGRDPFTHKVVVNLGSRQNIVAGQAVIDEVAIIGQVTRVYPFSSEVTLITDKGLSVPVLVERNGLRAIAFGRGHDAMIELPSLPTNVDIRVGDKLITSGIDGIYPTGLAVAEVTHVDTNTDTPFAHIIAKPLAGIENHKQLLLVSIPKVDRPADSNTLQNPDPQQNVASPRNKKAVTPKRHGNN</sequence>
<dbReference type="AlphaFoldDB" id="A0A238XSY2"/>
<dbReference type="InterPro" id="IPR007221">
    <property type="entry name" value="MreC"/>
</dbReference>
<evidence type="ECO:0000256" key="3">
    <source>
        <dbReference type="ARBA" id="ARBA00022960"/>
    </source>
</evidence>
<dbReference type="OrthoDB" id="9808025at2"/>
<comment type="similarity">
    <text evidence="1 5">Belongs to the MreC family.</text>
</comment>
<protein>
    <recommendedName>
        <fullName evidence="2 5">Cell shape-determining protein MreC</fullName>
    </recommendedName>
    <alternativeName>
        <fullName evidence="4 5">Cell shape protein MreC</fullName>
    </alternativeName>
</protein>
<dbReference type="InterPro" id="IPR042175">
    <property type="entry name" value="Cell/Rod_MreC_2"/>
</dbReference>
<dbReference type="NCBIfam" id="TIGR00219">
    <property type="entry name" value="mreC"/>
    <property type="match status" value="1"/>
</dbReference>
<dbReference type="Proteomes" id="UP000198305">
    <property type="component" value="Unassembled WGS sequence"/>
</dbReference>
<dbReference type="Pfam" id="PF04085">
    <property type="entry name" value="MreC"/>
    <property type="match status" value="1"/>
</dbReference>
<dbReference type="Gene3D" id="2.40.10.340">
    <property type="entry name" value="Rod shape-determining protein MreC, domain 1"/>
    <property type="match status" value="1"/>
</dbReference>
<dbReference type="GO" id="GO:0005886">
    <property type="term" value="C:plasma membrane"/>
    <property type="evidence" value="ECO:0007669"/>
    <property type="project" value="TreeGrafter"/>
</dbReference>
<accession>A0A238XSY2</accession>
<dbReference type="PIRSF" id="PIRSF038471">
    <property type="entry name" value="MreC"/>
    <property type="match status" value="1"/>
</dbReference>
<keyword evidence="3 5" id="KW-0133">Cell shape</keyword>
<dbReference type="InterPro" id="IPR055342">
    <property type="entry name" value="MreC_beta-barrel_core"/>
</dbReference>
<feature type="compositionally biased region" description="Basic residues" evidence="6">
    <location>
        <begin position="305"/>
        <end position="318"/>
    </location>
</feature>
<feature type="domain" description="Rod shape-determining protein MreC beta-barrel core" evidence="7">
    <location>
        <begin position="136"/>
        <end position="278"/>
    </location>
</feature>
<keyword evidence="9" id="KW-1185">Reference proteome</keyword>
<dbReference type="RefSeq" id="WP_089374296.1">
    <property type="nucleotide sequence ID" value="NZ_FZOA01000001.1"/>
</dbReference>
<evidence type="ECO:0000256" key="6">
    <source>
        <dbReference type="SAM" id="MobiDB-lite"/>
    </source>
</evidence>
<dbReference type="GO" id="GO:0008360">
    <property type="term" value="P:regulation of cell shape"/>
    <property type="evidence" value="ECO:0007669"/>
    <property type="project" value="UniProtKB-KW"/>
</dbReference>
<evidence type="ECO:0000256" key="1">
    <source>
        <dbReference type="ARBA" id="ARBA00009369"/>
    </source>
</evidence>
<organism evidence="8 9">
    <name type="scientific">Methylobacillus rhizosphaerae</name>
    <dbReference type="NCBI Taxonomy" id="551994"/>
    <lineage>
        <taxon>Bacteria</taxon>
        <taxon>Pseudomonadati</taxon>
        <taxon>Pseudomonadota</taxon>
        <taxon>Betaproteobacteria</taxon>
        <taxon>Nitrosomonadales</taxon>
        <taxon>Methylophilaceae</taxon>
        <taxon>Methylobacillus</taxon>
    </lineage>
</organism>
<evidence type="ECO:0000256" key="2">
    <source>
        <dbReference type="ARBA" id="ARBA00013855"/>
    </source>
</evidence>
<evidence type="ECO:0000313" key="8">
    <source>
        <dbReference type="EMBL" id="SNR61444.1"/>
    </source>
</evidence>
<dbReference type="PANTHER" id="PTHR34138">
    <property type="entry name" value="CELL SHAPE-DETERMINING PROTEIN MREC"/>
    <property type="match status" value="1"/>
</dbReference>
<evidence type="ECO:0000256" key="5">
    <source>
        <dbReference type="PIRNR" id="PIRNR038471"/>
    </source>
</evidence>
<reference evidence="9" key="1">
    <citation type="submission" date="2017-06" db="EMBL/GenBank/DDBJ databases">
        <authorList>
            <person name="Varghese N."/>
            <person name="Submissions S."/>
        </authorList>
    </citation>
    <scope>NUCLEOTIDE SEQUENCE [LARGE SCALE GENOMIC DNA]</scope>
    <source>
        <strain evidence="9">Ca-68</strain>
    </source>
</reference>